<sequence>MDRRPEIVDLPDCWNDELTMSALFSPIRKATVNPLDKPYKMRFWKPLIEKWCIQNKCNFTLSDLRKAFERNGKTPACLEEIIHVMLREIVAIDTNATNLWFESLSELLEGYEAWNIYNADKTVIQATILNCFVKCFRVKKNKGSDVTDIDGRDDDDSTQAEDKV</sequence>
<dbReference type="EMBL" id="OC318655">
    <property type="protein sequence ID" value="CAD7402829.1"/>
    <property type="molecule type" value="Genomic_DNA"/>
</dbReference>
<reference evidence="1" key="1">
    <citation type="submission" date="2020-11" db="EMBL/GenBank/DDBJ databases">
        <authorList>
            <person name="Tran Van P."/>
        </authorList>
    </citation>
    <scope>NUCLEOTIDE SEQUENCE</scope>
</reference>
<evidence type="ECO:0000313" key="1">
    <source>
        <dbReference type="EMBL" id="CAD7402829.1"/>
    </source>
</evidence>
<dbReference type="Pfam" id="PF25880">
    <property type="entry name" value="WHD_CHMP7_1st"/>
    <property type="match status" value="1"/>
</dbReference>
<accession>A0A7R9CWM9</accession>
<name>A0A7R9CWM9_TIMCR</name>
<protein>
    <submittedName>
        <fullName evidence="1">Uncharacterized protein</fullName>
    </submittedName>
</protein>
<proteinExistence type="predicted"/>
<gene>
    <name evidence="1" type="ORF">TCEB3V08_LOCUS6695</name>
</gene>
<dbReference type="AlphaFoldDB" id="A0A7R9CWM9"/>
<organism evidence="1">
    <name type="scientific">Timema cristinae</name>
    <name type="common">Walking stick</name>
    <dbReference type="NCBI Taxonomy" id="61476"/>
    <lineage>
        <taxon>Eukaryota</taxon>
        <taxon>Metazoa</taxon>
        <taxon>Ecdysozoa</taxon>
        <taxon>Arthropoda</taxon>
        <taxon>Hexapoda</taxon>
        <taxon>Insecta</taxon>
        <taxon>Pterygota</taxon>
        <taxon>Neoptera</taxon>
        <taxon>Polyneoptera</taxon>
        <taxon>Phasmatodea</taxon>
        <taxon>Timematodea</taxon>
        <taxon>Timematoidea</taxon>
        <taxon>Timematidae</taxon>
        <taxon>Timema</taxon>
    </lineage>
</organism>